<feature type="signal peptide" evidence="1">
    <location>
        <begin position="1"/>
        <end position="18"/>
    </location>
</feature>
<keyword evidence="1" id="KW-0732">Signal</keyword>
<evidence type="ECO:0008006" key="4">
    <source>
        <dbReference type="Google" id="ProtNLM"/>
    </source>
</evidence>
<dbReference type="EMBL" id="SMFK01000001">
    <property type="protein sequence ID" value="TDD99861.1"/>
    <property type="molecule type" value="Genomic_DNA"/>
</dbReference>
<gene>
    <name evidence="2" type="ORF">E0F76_03830</name>
</gene>
<dbReference type="AlphaFoldDB" id="A0A4R5CI54"/>
<feature type="chain" id="PRO_5020526422" description="DUF3575 domain-containing protein" evidence="1">
    <location>
        <begin position="19"/>
        <end position="180"/>
    </location>
</feature>
<dbReference type="OrthoDB" id="768080at2"/>
<name>A0A4R5CI54_9FLAO</name>
<organism evidence="2 3">
    <name type="scientific">Flavobacterium cellulosilyticum</name>
    <dbReference type="NCBI Taxonomy" id="2541731"/>
    <lineage>
        <taxon>Bacteria</taxon>
        <taxon>Pseudomonadati</taxon>
        <taxon>Bacteroidota</taxon>
        <taxon>Flavobacteriia</taxon>
        <taxon>Flavobacteriales</taxon>
        <taxon>Flavobacteriaceae</taxon>
        <taxon>Flavobacterium</taxon>
    </lineage>
</organism>
<sequence length="180" mass="20336">MKKTYLLFCIMVSALVFCQETITDKPTETTIFDRKHELKVGAVKLLAGPILEVTYEYIYSKNFTYGSSILVNLSKNSDYPEDFSVTPFARFYFQETKEYGAKGFFVEGFAKYFAGNNNINYYSTNEKYSAGALGLALGKKWINSSGFVFETLIGFGRTLGGNINTPEAVFRGDLFLGYRF</sequence>
<dbReference type="RefSeq" id="WP_132001570.1">
    <property type="nucleotide sequence ID" value="NZ_SMFK01000001.1"/>
</dbReference>
<evidence type="ECO:0000313" key="3">
    <source>
        <dbReference type="Proteomes" id="UP000295479"/>
    </source>
</evidence>
<proteinExistence type="predicted"/>
<evidence type="ECO:0000256" key="1">
    <source>
        <dbReference type="SAM" id="SignalP"/>
    </source>
</evidence>
<reference evidence="2 3" key="1">
    <citation type="submission" date="2019-03" db="EMBL/GenBank/DDBJ databases">
        <title>Flavobacterium AR-3-4 sp. nov. isolated from arctic soil.</title>
        <authorList>
            <person name="Chaudhary D.K."/>
        </authorList>
    </citation>
    <scope>NUCLEOTIDE SEQUENCE [LARGE SCALE GENOMIC DNA]</scope>
    <source>
        <strain evidence="2 3">AR-3-4</strain>
    </source>
</reference>
<keyword evidence="3" id="KW-1185">Reference proteome</keyword>
<protein>
    <recommendedName>
        <fullName evidence="4">DUF3575 domain-containing protein</fullName>
    </recommendedName>
</protein>
<evidence type="ECO:0000313" key="2">
    <source>
        <dbReference type="EMBL" id="TDD99861.1"/>
    </source>
</evidence>
<dbReference type="Proteomes" id="UP000295479">
    <property type="component" value="Unassembled WGS sequence"/>
</dbReference>
<comment type="caution">
    <text evidence="2">The sequence shown here is derived from an EMBL/GenBank/DDBJ whole genome shotgun (WGS) entry which is preliminary data.</text>
</comment>
<accession>A0A4R5CI54</accession>